<evidence type="ECO:0000313" key="1">
    <source>
        <dbReference type="EMBL" id="KLC05553.1"/>
    </source>
</evidence>
<sequence length="103" mass="11441">MIENPEKIIMKMEQEPLPDPEHEEAEKVRHLSPVIRSILIDCELTDLAESLCFQCRQATVLQLSSPDGVQNAAVIHCAALSRDIQVTVARCTSHLPQSSEAVH</sequence>
<name>A0ABR5ESJ9_XANPE</name>
<keyword evidence="2" id="KW-1185">Reference proteome</keyword>
<comment type="caution">
    <text evidence="1">The sequence shown here is derived from an EMBL/GenBank/DDBJ whole genome shotgun (WGS) entry which is preliminary data.</text>
</comment>
<reference evidence="1 2" key="1">
    <citation type="submission" date="2015-02" db="EMBL/GenBank/DDBJ databases">
        <title>Whole genome sequencing of multiple isolates of three species of pepper and tomato-infecting xanthomonads reveals genetic diversity in field strains and pinpoints effectors responsible for host specificity.</title>
        <authorList>
            <person name="Schwartz A."/>
            <person name="Dahlbeck D."/>
            <person name="Staskawicz B."/>
            <person name="Bart R."/>
            <person name="Potnis N."/>
            <person name="Minsavage G."/>
            <person name="Timilsina S."/>
            <person name="Goss E."/>
            <person name="Jones J."/>
            <person name="Vallad G."/>
            <person name="Barak J."/>
            <person name="Miller S."/>
            <person name="Ritchie D."/>
            <person name="Martins J.Jr."/>
            <person name="Patane J.S."/>
            <person name="Setubal J.C."/>
        </authorList>
    </citation>
    <scope>NUCLEOTIDE SEQUENCE [LARGE SCALE GENOMIC DNA]</scope>
    <source>
        <strain evidence="1 2">Xp3-15</strain>
    </source>
</reference>
<dbReference type="Proteomes" id="UP000035369">
    <property type="component" value="Unassembled WGS sequence"/>
</dbReference>
<protein>
    <submittedName>
        <fullName evidence="1">Uncharacterized protein</fullName>
    </submittedName>
</protein>
<gene>
    <name evidence="1" type="ORF">XP315_11285</name>
</gene>
<accession>A0ABR5ESJ9</accession>
<dbReference type="EMBL" id="JZUY01000040">
    <property type="protein sequence ID" value="KLC05553.1"/>
    <property type="molecule type" value="Genomic_DNA"/>
</dbReference>
<organism evidence="1 2">
    <name type="scientific">Xanthomonas perforans</name>
    <dbReference type="NCBI Taxonomy" id="442694"/>
    <lineage>
        <taxon>Bacteria</taxon>
        <taxon>Pseudomonadati</taxon>
        <taxon>Pseudomonadota</taxon>
        <taxon>Gammaproteobacteria</taxon>
        <taxon>Lysobacterales</taxon>
        <taxon>Lysobacteraceae</taxon>
        <taxon>Xanthomonas</taxon>
    </lineage>
</organism>
<proteinExistence type="predicted"/>
<evidence type="ECO:0000313" key="2">
    <source>
        <dbReference type="Proteomes" id="UP000035369"/>
    </source>
</evidence>